<gene>
    <name evidence="1" type="ORF">ASZ90_006318</name>
</gene>
<dbReference type="InterPro" id="IPR036866">
    <property type="entry name" value="RibonucZ/Hydroxyglut_hydro"/>
</dbReference>
<reference evidence="1" key="1">
    <citation type="journal article" date="2015" name="Proc. Natl. Acad. Sci. U.S.A.">
        <title>Networks of energetic and metabolic interactions define dynamics in microbial communities.</title>
        <authorList>
            <person name="Embree M."/>
            <person name="Liu J.K."/>
            <person name="Al-Bassam M.M."/>
            <person name="Zengler K."/>
        </authorList>
    </citation>
    <scope>NUCLEOTIDE SEQUENCE</scope>
</reference>
<dbReference type="InterPro" id="IPR050114">
    <property type="entry name" value="UPF0173_UPF0282_UlaG_hydrolase"/>
</dbReference>
<accession>A0A0W8FSW2</accession>
<dbReference type="SUPFAM" id="SSF56281">
    <property type="entry name" value="Metallo-hydrolase/oxidoreductase"/>
    <property type="match status" value="1"/>
</dbReference>
<evidence type="ECO:0000313" key="1">
    <source>
        <dbReference type="EMBL" id="KUG23874.1"/>
    </source>
</evidence>
<sequence>MTVKITWLGHASVKVEHGTKIIYIDPWNVQGPKADIILITHSHFDHYSDDEIKNLSSADTIIVGPEDVPLAKNKISPGKSVTVKDMVIEAVPAYNVDKQFHPKENRWVGYILTIGGKRIYHAGDTDRIPEMKEMKEMKVDVACLPVGGTFTMDAASAIQAVNDIKPGHVIPIHYGAVAGTKKDAEELLSIKTSQIHVLDPGQSIEI</sequence>
<proteinExistence type="predicted"/>
<name>A0A0W8FSW2_9ZZZZ</name>
<evidence type="ECO:0008006" key="2">
    <source>
        <dbReference type="Google" id="ProtNLM"/>
    </source>
</evidence>
<organism evidence="1">
    <name type="scientific">hydrocarbon metagenome</name>
    <dbReference type="NCBI Taxonomy" id="938273"/>
    <lineage>
        <taxon>unclassified sequences</taxon>
        <taxon>metagenomes</taxon>
        <taxon>ecological metagenomes</taxon>
    </lineage>
</organism>
<dbReference type="PANTHER" id="PTHR43546">
    <property type="entry name" value="UPF0173 METAL-DEPENDENT HYDROLASE MJ1163-RELATED"/>
    <property type="match status" value="1"/>
</dbReference>
<dbReference type="PANTHER" id="PTHR43546:SF8">
    <property type="entry name" value="METALLO-BETA-LACTAMASE DOMAIN-CONTAINING PROTEIN"/>
    <property type="match status" value="1"/>
</dbReference>
<protein>
    <recommendedName>
        <fullName evidence="2">Metal dependent hydrolase</fullName>
    </recommendedName>
</protein>
<dbReference type="AlphaFoldDB" id="A0A0W8FSW2"/>
<comment type="caution">
    <text evidence="1">The sequence shown here is derived from an EMBL/GenBank/DDBJ whole genome shotgun (WGS) entry which is preliminary data.</text>
</comment>
<dbReference type="Pfam" id="PF13483">
    <property type="entry name" value="Lactamase_B_3"/>
    <property type="match status" value="1"/>
</dbReference>
<dbReference type="Gene3D" id="3.60.15.10">
    <property type="entry name" value="Ribonuclease Z/Hydroxyacylglutathione hydrolase-like"/>
    <property type="match status" value="1"/>
</dbReference>
<dbReference type="EMBL" id="LNQE01000881">
    <property type="protein sequence ID" value="KUG23874.1"/>
    <property type="molecule type" value="Genomic_DNA"/>
</dbReference>